<keyword evidence="5" id="KW-0997">Cell inner membrane</keyword>
<keyword evidence="5" id="KW-0813">Transport</keyword>
<dbReference type="Gene3D" id="1.10.287.1260">
    <property type="match status" value="1"/>
</dbReference>
<dbReference type="SUPFAM" id="SSF50182">
    <property type="entry name" value="Sm-like ribonucleoproteins"/>
    <property type="match status" value="1"/>
</dbReference>
<dbReference type="PANTHER" id="PTHR30221:SF1">
    <property type="entry name" value="SMALL-CONDUCTANCE MECHANOSENSITIVE CHANNEL"/>
    <property type="match status" value="1"/>
</dbReference>
<keyword evidence="5" id="KW-1003">Cell membrane</keyword>
<protein>
    <recommendedName>
        <fullName evidence="5">Small-conductance mechanosensitive channel</fullName>
    </recommendedName>
</protein>
<evidence type="ECO:0000256" key="2">
    <source>
        <dbReference type="ARBA" id="ARBA00022692"/>
    </source>
</evidence>
<dbReference type="PANTHER" id="PTHR30221">
    <property type="entry name" value="SMALL-CONDUCTANCE MECHANOSENSITIVE CHANNEL"/>
    <property type="match status" value="1"/>
</dbReference>
<dbReference type="Gene3D" id="2.30.30.60">
    <property type="match status" value="1"/>
</dbReference>
<dbReference type="EMBL" id="JBDKXB010000006">
    <property type="protein sequence ID" value="MEY6432195.1"/>
    <property type="molecule type" value="Genomic_DNA"/>
</dbReference>
<dbReference type="Pfam" id="PF00924">
    <property type="entry name" value="MS_channel_2nd"/>
    <property type="match status" value="1"/>
</dbReference>
<evidence type="ECO:0000259" key="6">
    <source>
        <dbReference type="Pfam" id="PF00924"/>
    </source>
</evidence>
<keyword evidence="2" id="KW-0812">Transmembrane</keyword>
<comment type="subunit">
    <text evidence="5">Homoheptamer.</text>
</comment>
<comment type="caution">
    <text evidence="7">The sequence shown here is derived from an EMBL/GenBank/DDBJ whole genome shotgun (WGS) entry which is preliminary data.</text>
</comment>
<comment type="subcellular location">
    <subcellularLocation>
        <location evidence="5">Cell inner membrane</location>
        <topology evidence="5">Multi-pass membrane protein</topology>
    </subcellularLocation>
    <subcellularLocation>
        <location evidence="1">Membrane</location>
    </subcellularLocation>
</comment>
<comment type="function">
    <text evidence="5">Mechanosensitive channel that participates in the regulation of osmotic pressure changes within the cell, opening in response to stretch forces in the membrane lipid bilayer, without the need for other proteins. Contributes to normal resistance to hypoosmotic shock. Forms an ion channel of 1.0 nanosiemens conductance with a slight preference for anions.</text>
</comment>
<dbReference type="InterPro" id="IPR010920">
    <property type="entry name" value="LSM_dom_sf"/>
</dbReference>
<keyword evidence="4" id="KW-0472">Membrane</keyword>
<feature type="domain" description="Mechanosensitive ion channel MscS" evidence="6">
    <location>
        <begin position="36"/>
        <end position="102"/>
    </location>
</feature>
<evidence type="ECO:0000256" key="5">
    <source>
        <dbReference type="RuleBase" id="RU369025"/>
    </source>
</evidence>
<evidence type="ECO:0000256" key="4">
    <source>
        <dbReference type="ARBA" id="ARBA00023136"/>
    </source>
</evidence>
<dbReference type="InterPro" id="IPR023408">
    <property type="entry name" value="MscS_beta-dom_sf"/>
</dbReference>
<dbReference type="InterPro" id="IPR045275">
    <property type="entry name" value="MscS_archaea/bacteria_type"/>
</dbReference>
<keyword evidence="5" id="KW-0407">Ion channel</keyword>
<reference evidence="7 8" key="1">
    <citation type="submission" date="2024-05" db="EMBL/GenBank/DDBJ databases">
        <title>Genome Sequence and Characterization of the New Strain Purple Sulfur Bacterium of Genus Thioalkalicoccus.</title>
        <authorList>
            <person name="Bryantseva I.A."/>
            <person name="Kyndt J.A."/>
            <person name="Imhoff J.F."/>
        </authorList>
    </citation>
    <scope>NUCLEOTIDE SEQUENCE [LARGE SCALE GENOMIC DNA]</scope>
    <source>
        <strain evidence="7 8">Um2</strain>
    </source>
</reference>
<dbReference type="Proteomes" id="UP001564408">
    <property type="component" value="Unassembled WGS sequence"/>
</dbReference>
<evidence type="ECO:0000313" key="8">
    <source>
        <dbReference type="Proteomes" id="UP001564408"/>
    </source>
</evidence>
<sequence>MAAAIWIVPILIEPSLRNMVALLGAVGIAVGFALKDYVSSLIAGLVSAFELPYRPGDWIEVDGVYGEVKHVGTRTIKLVTPDDNSVSIPHLKLWNQAIHNANNGGPSLQCVAHFYLRPDHDPHAVSQTLSDVALTSPFLEIDKPILVIAQERPFGTHYRVKAYPIDPRQQFRFVSDLTLRGKAALRRLGAAAAMAPLSVDQATS</sequence>
<evidence type="ECO:0000256" key="3">
    <source>
        <dbReference type="ARBA" id="ARBA00022989"/>
    </source>
</evidence>
<name>A0ABV4BDD5_9GAMM</name>
<keyword evidence="8" id="KW-1185">Reference proteome</keyword>
<evidence type="ECO:0000313" key="7">
    <source>
        <dbReference type="EMBL" id="MEY6432195.1"/>
    </source>
</evidence>
<gene>
    <name evidence="7" type="ORF">ABC977_07195</name>
</gene>
<keyword evidence="3" id="KW-1133">Transmembrane helix</keyword>
<evidence type="ECO:0000256" key="1">
    <source>
        <dbReference type="ARBA" id="ARBA00004370"/>
    </source>
</evidence>
<comment type="similarity">
    <text evidence="5">Belongs to the MscS (TC 1.A.23) family.</text>
</comment>
<organism evidence="7 8">
    <name type="scientific">Thioalkalicoccus limnaeus</name>
    <dbReference type="NCBI Taxonomy" id="120681"/>
    <lineage>
        <taxon>Bacteria</taxon>
        <taxon>Pseudomonadati</taxon>
        <taxon>Pseudomonadota</taxon>
        <taxon>Gammaproteobacteria</taxon>
        <taxon>Chromatiales</taxon>
        <taxon>Chromatiaceae</taxon>
        <taxon>Thioalkalicoccus</taxon>
    </lineage>
</organism>
<keyword evidence="5" id="KW-0406">Ion transport</keyword>
<dbReference type="RefSeq" id="WP_369666575.1">
    <property type="nucleotide sequence ID" value="NZ_JBDKXB010000006.1"/>
</dbReference>
<accession>A0ABV4BDD5</accession>
<proteinExistence type="inferred from homology"/>
<dbReference type="InterPro" id="IPR006685">
    <property type="entry name" value="MscS_channel_2nd"/>
</dbReference>